<evidence type="ECO:0000256" key="2">
    <source>
        <dbReference type="ARBA" id="ARBA00022692"/>
    </source>
</evidence>
<feature type="domain" description="PH" evidence="7">
    <location>
        <begin position="41"/>
        <end position="193"/>
    </location>
</feature>
<feature type="compositionally biased region" description="Basic and acidic residues" evidence="5">
    <location>
        <begin position="705"/>
        <end position="714"/>
    </location>
</feature>
<dbReference type="SMART" id="SM00054">
    <property type="entry name" value="EFh"/>
    <property type="match status" value="1"/>
</dbReference>
<feature type="transmembrane region" description="Helical" evidence="6">
    <location>
        <begin position="257"/>
        <end position="281"/>
    </location>
</feature>
<dbReference type="GO" id="GO:0001518">
    <property type="term" value="C:voltage-gated sodium channel complex"/>
    <property type="evidence" value="ECO:0007669"/>
    <property type="project" value="TreeGrafter"/>
</dbReference>
<reference evidence="10" key="3">
    <citation type="submission" date="2016-03" db="UniProtKB">
        <authorList>
            <consortium name="EnsemblProtists"/>
        </authorList>
    </citation>
    <scope>IDENTIFICATION</scope>
</reference>
<evidence type="ECO:0000313" key="10">
    <source>
        <dbReference type="EnsemblProtists" id="EKX52841"/>
    </source>
</evidence>
<dbReference type="OMA" id="FLIYIVE"/>
<dbReference type="OrthoDB" id="26525at2759"/>
<evidence type="ECO:0000313" key="11">
    <source>
        <dbReference type="Proteomes" id="UP000011087"/>
    </source>
</evidence>
<dbReference type="InterPro" id="IPR002048">
    <property type="entry name" value="EF_hand_dom"/>
</dbReference>
<dbReference type="InterPro" id="IPR027359">
    <property type="entry name" value="Volt_channel_dom_sf"/>
</dbReference>
<dbReference type="EnsemblProtists" id="EKX52841">
    <property type="protein sequence ID" value="EKX52841"/>
    <property type="gene ID" value="GUITHDRAFT_101291"/>
</dbReference>
<feature type="region of interest" description="Disordered" evidence="5">
    <location>
        <begin position="644"/>
        <end position="714"/>
    </location>
</feature>
<dbReference type="SUPFAM" id="SSF81324">
    <property type="entry name" value="Voltage-gated potassium channels"/>
    <property type="match status" value="1"/>
</dbReference>
<feature type="transmembrane region" description="Helical" evidence="6">
    <location>
        <begin position="226"/>
        <end position="245"/>
    </location>
</feature>
<feature type="transmembrane region" description="Helical" evidence="6">
    <location>
        <begin position="293"/>
        <end position="312"/>
    </location>
</feature>
<gene>
    <name evidence="9" type="ORF">GUITHDRAFT_101291</name>
</gene>
<dbReference type="PaxDb" id="55529-EKX52841"/>
<name>L1JWA5_GUITC</name>
<dbReference type="Proteomes" id="UP000011087">
    <property type="component" value="Unassembled WGS sequence"/>
</dbReference>
<feature type="transmembrane region" description="Helical" evidence="6">
    <location>
        <begin position="344"/>
        <end position="365"/>
    </location>
</feature>
<protein>
    <recommendedName>
        <fullName evidence="12">EF-hand domain-containing protein</fullName>
    </recommendedName>
</protein>
<evidence type="ECO:0000256" key="5">
    <source>
        <dbReference type="SAM" id="MobiDB-lite"/>
    </source>
</evidence>
<dbReference type="Gene3D" id="2.30.29.30">
    <property type="entry name" value="Pleckstrin-homology domain (PH domain)/Phosphotyrosine-binding domain (PTB)"/>
    <property type="match status" value="1"/>
</dbReference>
<dbReference type="GeneID" id="17309610"/>
<dbReference type="AlphaFoldDB" id="L1JWA5"/>
<dbReference type="GO" id="GO:0008332">
    <property type="term" value="F:low voltage-gated calcium channel activity"/>
    <property type="evidence" value="ECO:0007669"/>
    <property type="project" value="TreeGrafter"/>
</dbReference>
<dbReference type="PANTHER" id="PTHR10037:SF230">
    <property type="entry name" value="CA[2+]-CHANNEL PROTEIN ALPHA[[1]] SUBUNIT T, ISOFORM F"/>
    <property type="match status" value="1"/>
</dbReference>
<dbReference type="Gene3D" id="1.20.120.350">
    <property type="entry name" value="Voltage-gated potassium channels. Chain C"/>
    <property type="match status" value="1"/>
</dbReference>
<dbReference type="InterPro" id="IPR011992">
    <property type="entry name" value="EF-hand-dom_pair"/>
</dbReference>
<keyword evidence="3 6" id="KW-1133">Transmembrane helix</keyword>
<dbReference type="Gene3D" id="1.10.287.70">
    <property type="match status" value="1"/>
</dbReference>
<evidence type="ECO:0000259" key="7">
    <source>
        <dbReference type="PROSITE" id="PS50003"/>
    </source>
</evidence>
<evidence type="ECO:0000256" key="3">
    <source>
        <dbReference type="ARBA" id="ARBA00022989"/>
    </source>
</evidence>
<reference evidence="11" key="2">
    <citation type="submission" date="2012-11" db="EMBL/GenBank/DDBJ databases">
        <authorList>
            <person name="Kuo A."/>
            <person name="Curtis B.A."/>
            <person name="Tanifuji G."/>
            <person name="Burki F."/>
            <person name="Gruber A."/>
            <person name="Irimia M."/>
            <person name="Maruyama S."/>
            <person name="Arias M.C."/>
            <person name="Ball S.G."/>
            <person name="Gile G.H."/>
            <person name="Hirakawa Y."/>
            <person name="Hopkins J.F."/>
            <person name="Rensing S.A."/>
            <person name="Schmutz J."/>
            <person name="Symeonidi A."/>
            <person name="Elias M."/>
            <person name="Eveleigh R.J."/>
            <person name="Herman E.K."/>
            <person name="Klute M.J."/>
            <person name="Nakayama T."/>
            <person name="Obornik M."/>
            <person name="Reyes-Prieto A."/>
            <person name="Armbrust E.V."/>
            <person name="Aves S.J."/>
            <person name="Beiko R.G."/>
            <person name="Coutinho P."/>
            <person name="Dacks J.B."/>
            <person name="Durnford D.G."/>
            <person name="Fast N.M."/>
            <person name="Green B.R."/>
            <person name="Grisdale C."/>
            <person name="Hempe F."/>
            <person name="Henrissat B."/>
            <person name="Hoppner M.P."/>
            <person name="Ishida K.-I."/>
            <person name="Kim E."/>
            <person name="Koreny L."/>
            <person name="Kroth P.G."/>
            <person name="Liu Y."/>
            <person name="Malik S.-B."/>
            <person name="Maier U.G."/>
            <person name="McRose D."/>
            <person name="Mock T."/>
            <person name="Neilson J.A."/>
            <person name="Onodera N.T."/>
            <person name="Poole A.M."/>
            <person name="Pritham E.J."/>
            <person name="Richards T.A."/>
            <person name="Rocap G."/>
            <person name="Roy S.W."/>
            <person name="Sarai C."/>
            <person name="Schaack S."/>
            <person name="Shirato S."/>
            <person name="Slamovits C.H."/>
            <person name="Spencer D.F."/>
            <person name="Suzuki S."/>
            <person name="Worden A.Z."/>
            <person name="Zauner S."/>
            <person name="Barry K."/>
            <person name="Bell C."/>
            <person name="Bharti A.K."/>
            <person name="Crow J.A."/>
            <person name="Grimwood J."/>
            <person name="Kramer R."/>
            <person name="Lindquist E."/>
            <person name="Lucas S."/>
            <person name="Salamov A."/>
            <person name="McFadden G.I."/>
            <person name="Lane C.E."/>
            <person name="Keeling P.J."/>
            <person name="Gray M.W."/>
            <person name="Grigoriev I.V."/>
            <person name="Archibald J.M."/>
        </authorList>
    </citation>
    <scope>NUCLEOTIDE SEQUENCE</scope>
    <source>
        <strain evidence="11">CCMP2712</strain>
    </source>
</reference>
<dbReference type="KEGG" id="gtt:GUITHDRAFT_101291"/>
<evidence type="ECO:0000256" key="4">
    <source>
        <dbReference type="ARBA" id="ARBA00023136"/>
    </source>
</evidence>
<feature type="domain" description="EF-hand" evidence="8">
    <location>
        <begin position="482"/>
        <end position="517"/>
    </location>
</feature>
<accession>L1JWA5</accession>
<reference evidence="9 11" key="1">
    <citation type="journal article" date="2012" name="Nature">
        <title>Algal genomes reveal evolutionary mosaicism and the fate of nucleomorphs.</title>
        <authorList>
            <consortium name="DOE Joint Genome Institute"/>
            <person name="Curtis B.A."/>
            <person name="Tanifuji G."/>
            <person name="Burki F."/>
            <person name="Gruber A."/>
            <person name="Irimia M."/>
            <person name="Maruyama S."/>
            <person name="Arias M.C."/>
            <person name="Ball S.G."/>
            <person name="Gile G.H."/>
            <person name="Hirakawa Y."/>
            <person name="Hopkins J.F."/>
            <person name="Kuo A."/>
            <person name="Rensing S.A."/>
            <person name="Schmutz J."/>
            <person name="Symeonidi A."/>
            <person name="Elias M."/>
            <person name="Eveleigh R.J."/>
            <person name="Herman E.K."/>
            <person name="Klute M.J."/>
            <person name="Nakayama T."/>
            <person name="Obornik M."/>
            <person name="Reyes-Prieto A."/>
            <person name="Armbrust E.V."/>
            <person name="Aves S.J."/>
            <person name="Beiko R.G."/>
            <person name="Coutinho P."/>
            <person name="Dacks J.B."/>
            <person name="Durnford D.G."/>
            <person name="Fast N.M."/>
            <person name="Green B.R."/>
            <person name="Grisdale C.J."/>
            <person name="Hempel F."/>
            <person name="Henrissat B."/>
            <person name="Hoppner M.P."/>
            <person name="Ishida K."/>
            <person name="Kim E."/>
            <person name="Koreny L."/>
            <person name="Kroth P.G."/>
            <person name="Liu Y."/>
            <person name="Malik S.B."/>
            <person name="Maier U.G."/>
            <person name="McRose D."/>
            <person name="Mock T."/>
            <person name="Neilson J.A."/>
            <person name="Onodera N.T."/>
            <person name="Poole A.M."/>
            <person name="Pritham E.J."/>
            <person name="Richards T.A."/>
            <person name="Rocap G."/>
            <person name="Roy S.W."/>
            <person name="Sarai C."/>
            <person name="Schaack S."/>
            <person name="Shirato S."/>
            <person name="Slamovits C.H."/>
            <person name="Spencer D.F."/>
            <person name="Suzuki S."/>
            <person name="Worden A.Z."/>
            <person name="Zauner S."/>
            <person name="Barry K."/>
            <person name="Bell C."/>
            <person name="Bharti A.K."/>
            <person name="Crow J.A."/>
            <person name="Grimwood J."/>
            <person name="Kramer R."/>
            <person name="Lindquist E."/>
            <person name="Lucas S."/>
            <person name="Salamov A."/>
            <person name="McFadden G.I."/>
            <person name="Lane C.E."/>
            <person name="Keeling P.J."/>
            <person name="Gray M.W."/>
            <person name="Grigoriev I.V."/>
            <person name="Archibald J.M."/>
        </authorList>
    </citation>
    <scope>NUCLEOTIDE SEQUENCE</scope>
    <source>
        <strain evidence="9 11">CCMP2712</strain>
    </source>
</reference>
<dbReference type="PROSITE" id="PS50003">
    <property type="entry name" value="PH_DOMAIN"/>
    <property type="match status" value="1"/>
</dbReference>
<dbReference type="SUPFAM" id="SSF47473">
    <property type="entry name" value="EF-hand"/>
    <property type="match status" value="1"/>
</dbReference>
<evidence type="ECO:0000256" key="1">
    <source>
        <dbReference type="ARBA" id="ARBA00004141"/>
    </source>
</evidence>
<dbReference type="Gene3D" id="1.10.238.10">
    <property type="entry name" value="EF-hand"/>
    <property type="match status" value="1"/>
</dbReference>
<dbReference type="Pfam" id="PF00520">
    <property type="entry name" value="Ion_trans"/>
    <property type="match status" value="1"/>
</dbReference>
<sequence length="714" mass="80521">MMGEEATATGAISKLIKLRDAHQSRYTTVQDLFIEMPHPGDQIFAGDLEKHASYSGTAGWRNVTGVLTEDILAMSVQGENSCIDWIPLHEIVSIHQCNYMSEVKEVIETEKTAQPSGTLALVSSSFSKVRQYSFLKEDSSSHVLDILGDSEEANCFKIETMEMGHNSGRVYLFRCSKTHVCRTWFENIKSAMAIAARKRSHQLVSNMNMQERLLALADSMYNSRSFLYFSQLSITFSFLLSAVEVEVKPPEGSNLRAVFLFLNALITLLFAAELGVELAAFRVRRFFKSMWRIFDFVVVMSSLIAIGGWFPVLNQLRSLRILRLLRLLDQIKSLRLIMQGLSQALVPVMNTFLMLGLVTCVYAIMAVEFFGERNKRFFGTFSSSLFTMFQCVTGDSWASSVTRSLLDEDSRISVPTALFFTSYMLIASILLINIIVAVLLDEFLATMSKARQEEKAKSAPLRDFNSLDPLLQVLSHFKSPEDLDASLQAIFKRLDVDGSGTVSFQETDEGLRKLMGQGFYLSVEDWQEMTSDLQGEDSSLTFSSFVQVMKEQLALFLHRGVNRALEGAGKPKDAILLTLKWLLLKDEGRKEEEKLEALSRTSAAMAEEMKEMKQLMVSFMQRDAEVGQQRLERMSEMLEKLVETVGGERTAVPDEDGEPLAEEEKEVEEENKETRGGEEEEADRGEEKPEEFNQDLISFAEGEEDRAMKDVMDG</sequence>
<dbReference type="eggNOG" id="KOG2302">
    <property type="taxonomic scope" value="Eukaryota"/>
</dbReference>
<dbReference type="RefSeq" id="XP_005839821.1">
    <property type="nucleotide sequence ID" value="XM_005839764.1"/>
</dbReference>
<evidence type="ECO:0000259" key="8">
    <source>
        <dbReference type="PROSITE" id="PS50222"/>
    </source>
</evidence>
<organism evidence="9">
    <name type="scientific">Guillardia theta (strain CCMP2712)</name>
    <name type="common">Cryptophyte</name>
    <dbReference type="NCBI Taxonomy" id="905079"/>
    <lineage>
        <taxon>Eukaryota</taxon>
        <taxon>Cryptophyceae</taxon>
        <taxon>Pyrenomonadales</taxon>
        <taxon>Geminigeraceae</taxon>
        <taxon>Guillardia</taxon>
    </lineage>
</organism>
<evidence type="ECO:0008006" key="12">
    <source>
        <dbReference type="Google" id="ProtNLM"/>
    </source>
</evidence>
<keyword evidence="4 6" id="KW-0472">Membrane</keyword>
<dbReference type="PANTHER" id="PTHR10037">
    <property type="entry name" value="VOLTAGE-GATED CATION CHANNEL CALCIUM AND SODIUM"/>
    <property type="match status" value="1"/>
</dbReference>
<dbReference type="HOGENOM" id="CLU_387077_0_0_1"/>
<dbReference type="InterPro" id="IPR005821">
    <property type="entry name" value="Ion_trans_dom"/>
</dbReference>
<feature type="transmembrane region" description="Helical" evidence="6">
    <location>
        <begin position="418"/>
        <end position="440"/>
    </location>
</feature>
<dbReference type="EMBL" id="JH992971">
    <property type="protein sequence ID" value="EKX52841.1"/>
    <property type="molecule type" value="Genomic_DNA"/>
</dbReference>
<feature type="compositionally biased region" description="Acidic residues" evidence="5">
    <location>
        <begin position="653"/>
        <end position="671"/>
    </location>
</feature>
<proteinExistence type="predicted"/>
<dbReference type="SUPFAM" id="SSF50729">
    <property type="entry name" value="PH domain-like"/>
    <property type="match status" value="1"/>
</dbReference>
<dbReference type="GO" id="GO:0070509">
    <property type="term" value="P:calcium ion import"/>
    <property type="evidence" value="ECO:0007669"/>
    <property type="project" value="TreeGrafter"/>
</dbReference>
<dbReference type="InterPro" id="IPR011993">
    <property type="entry name" value="PH-like_dom_sf"/>
</dbReference>
<evidence type="ECO:0000256" key="6">
    <source>
        <dbReference type="SAM" id="Phobius"/>
    </source>
</evidence>
<dbReference type="GO" id="GO:0086010">
    <property type="term" value="P:membrane depolarization during action potential"/>
    <property type="evidence" value="ECO:0007669"/>
    <property type="project" value="TreeGrafter"/>
</dbReference>
<evidence type="ECO:0000313" key="9">
    <source>
        <dbReference type="EMBL" id="EKX52841.1"/>
    </source>
</evidence>
<dbReference type="InterPro" id="IPR001849">
    <property type="entry name" value="PH_domain"/>
</dbReference>
<dbReference type="GO" id="GO:0005248">
    <property type="term" value="F:voltage-gated sodium channel activity"/>
    <property type="evidence" value="ECO:0007669"/>
    <property type="project" value="TreeGrafter"/>
</dbReference>
<dbReference type="PROSITE" id="PS50222">
    <property type="entry name" value="EF_HAND_2"/>
    <property type="match status" value="1"/>
</dbReference>
<comment type="subcellular location">
    <subcellularLocation>
        <location evidence="1">Membrane</location>
        <topology evidence="1">Multi-pass membrane protein</topology>
    </subcellularLocation>
</comment>
<dbReference type="InterPro" id="IPR043203">
    <property type="entry name" value="VGCC_Ca_Na"/>
</dbReference>
<dbReference type="GO" id="GO:0005509">
    <property type="term" value="F:calcium ion binding"/>
    <property type="evidence" value="ECO:0007669"/>
    <property type="project" value="InterPro"/>
</dbReference>
<keyword evidence="2 6" id="KW-0812">Transmembrane</keyword>
<keyword evidence="11" id="KW-1185">Reference proteome</keyword>